<dbReference type="RefSeq" id="WP_132038994.1">
    <property type="nucleotide sequence ID" value="NZ_SLWU01000003.1"/>
</dbReference>
<evidence type="ECO:0000313" key="2">
    <source>
        <dbReference type="Proteomes" id="UP000294886"/>
    </source>
</evidence>
<name>A0A4R2KNR4_9THEO</name>
<organism evidence="1 2">
    <name type="scientific">Caldanaerobacter subterraneus</name>
    <dbReference type="NCBI Taxonomy" id="911092"/>
    <lineage>
        <taxon>Bacteria</taxon>
        <taxon>Bacillati</taxon>
        <taxon>Bacillota</taxon>
        <taxon>Clostridia</taxon>
        <taxon>Thermoanaerobacterales</taxon>
        <taxon>Thermoanaerobacteraceae</taxon>
        <taxon>Caldanaerobacter</taxon>
    </lineage>
</organism>
<dbReference type="Proteomes" id="UP000294886">
    <property type="component" value="Unassembled WGS sequence"/>
</dbReference>
<sequence>MKKIKLESVLKKLDDNLNPYVKLIRFYELLGWDREKELDPTKVILNEKDLETLLKSEMENAERFGLTPWEVGFLWLNKGPEGDDSVEEGMILLKDDWQM</sequence>
<protein>
    <submittedName>
        <fullName evidence="1">Uncharacterized protein</fullName>
    </submittedName>
</protein>
<gene>
    <name evidence="1" type="ORF">EV203_103112</name>
</gene>
<proteinExistence type="predicted"/>
<comment type="caution">
    <text evidence="1">The sequence shown here is derived from an EMBL/GenBank/DDBJ whole genome shotgun (WGS) entry which is preliminary data.</text>
</comment>
<evidence type="ECO:0000313" key="1">
    <source>
        <dbReference type="EMBL" id="TCO68215.1"/>
    </source>
</evidence>
<reference evidence="1 2" key="1">
    <citation type="submission" date="2019-03" db="EMBL/GenBank/DDBJ databases">
        <title>Genomic Encyclopedia of Type Strains, Phase IV (KMG-IV): sequencing the most valuable type-strain genomes for metagenomic binning, comparative biology and taxonomic classification.</title>
        <authorList>
            <person name="Goeker M."/>
        </authorList>
    </citation>
    <scope>NUCLEOTIDE SEQUENCE [LARGE SCALE GENOMIC DNA]</scope>
    <source>
        <strain evidence="1 2">DSM 13054</strain>
    </source>
</reference>
<accession>A0A4R2KNR4</accession>
<dbReference type="EMBL" id="SLWU01000003">
    <property type="protein sequence ID" value="TCO68215.1"/>
    <property type="molecule type" value="Genomic_DNA"/>
</dbReference>
<dbReference type="AlphaFoldDB" id="A0A4R2KNR4"/>